<feature type="transmembrane region" description="Helical" evidence="1">
    <location>
        <begin position="209"/>
        <end position="228"/>
    </location>
</feature>
<feature type="transmembrane region" description="Helical" evidence="1">
    <location>
        <begin position="29"/>
        <end position="48"/>
    </location>
</feature>
<feature type="transmembrane region" description="Helical" evidence="1">
    <location>
        <begin position="60"/>
        <end position="80"/>
    </location>
</feature>
<name>A0A4U1CZF6_9BACI</name>
<evidence type="ECO:0000313" key="3">
    <source>
        <dbReference type="Proteomes" id="UP000307756"/>
    </source>
</evidence>
<dbReference type="OrthoDB" id="9781069at2"/>
<dbReference type="EMBL" id="SWBM01000005">
    <property type="protein sequence ID" value="TKC15282.1"/>
    <property type="molecule type" value="Genomic_DNA"/>
</dbReference>
<dbReference type="AlphaFoldDB" id="A0A4U1CZF6"/>
<accession>A0A4U1CZF6</accession>
<reference evidence="2 3" key="1">
    <citation type="journal article" date="2011" name="J. Microbiol.">
        <title>Bacillus kyonggiensis sp. nov., isolated from soil of a lettuce field.</title>
        <authorList>
            <person name="Dong K."/>
            <person name="Lee S."/>
        </authorList>
    </citation>
    <scope>NUCLEOTIDE SEQUENCE [LARGE SCALE GENOMIC DNA]</scope>
    <source>
        <strain evidence="2 3">NB22</strain>
    </source>
</reference>
<feature type="transmembrane region" description="Helical" evidence="1">
    <location>
        <begin position="111"/>
        <end position="130"/>
    </location>
</feature>
<gene>
    <name evidence="2" type="ORF">FA727_17775</name>
</gene>
<keyword evidence="1" id="KW-0812">Transmembrane</keyword>
<feature type="transmembrane region" description="Helical" evidence="1">
    <location>
        <begin position="86"/>
        <end position="104"/>
    </location>
</feature>
<proteinExistence type="predicted"/>
<keyword evidence="3" id="KW-1185">Reference proteome</keyword>
<feature type="transmembrane region" description="Helical" evidence="1">
    <location>
        <begin position="240"/>
        <end position="260"/>
    </location>
</feature>
<evidence type="ECO:0008006" key="4">
    <source>
        <dbReference type="Google" id="ProtNLM"/>
    </source>
</evidence>
<keyword evidence="1" id="KW-0472">Membrane</keyword>
<evidence type="ECO:0000313" key="2">
    <source>
        <dbReference type="EMBL" id="TKC15282.1"/>
    </source>
</evidence>
<sequence length="262" mass="31057">MSMTLLKIIAVIAMFVDHIGQFIPNSPEWFHFIGRIAVPIFIFGVVVGYEHTTNRKKYLLRLYVANLGMAFIVFLLNMIFKEDYYLTNNFFTTLFLIVFIINLLRKKQFKYIILFLMWQILTLFGLVFLVEILNFPNFQMEAATYFWGSIFGNILFTEGGPLFILLGVSLYFVHKRKINVFVLYSLFSFCIYYLTHRLTFLYFNPDNDILFPFADYQWMMIIAVPLLLLYNSKKGIGLKYFFYIFYPGHIVILFLLGIYLQP</sequence>
<organism evidence="2 3">
    <name type="scientific">Robertmurraya kyonggiensis</name>
    <dbReference type="NCBI Taxonomy" id="1037680"/>
    <lineage>
        <taxon>Bacteria</taxon>
        <taxon>Bacillati</taxon>
        <taxon>Bacillota</taxon>
        <taxon>Bacilli</taxon>
        <taxon>Bacillales</taxon>
        <taxon>Bacillaceae</taxon>
        <taxon>Robertmurraya</taxon>
    </lineage>
</organism>
<dbReference type="Proteomes" id="UP000307756">
    <property type="component" value="Unassembled WGS sequence"/>
</dbReference>
<dbReference type="RefSeq" id="WP_136832891.1">
    <property type="nucleotide sequence ID" value="NZ_SWBM01000005.1"/>
</dbReference>
<comment type="caution">
    <text evidence="2">The sequence shown here is derived from an EMBL/GenBank/DDBJ whole genome shotgun (WGS) entry which is preliminary data.</text>
</comment>
<keyword evidence="1" id="KW-1133">Transmembrane helix</keyword>
<feature type="transmembrane region" description="Helical" evidence="1">
    <location>
        <begin position="180"/>
        <end position="203"/>
    </location>
</feature>
<dbReference type="Pfam" id="PF05857">
    <property type="entry name" value="TraX"/>
    <property type="match status" value="1"/>
</dbReference>
<feature type="transmembrane region" description="Helical" evidence="1">
    <location>
        <begin position="5"/>
        <end position="23"/>
    </location>
</feature>
<feature type="transmembrane region" description="Helical" evidence="1">
    <location>
        <begin position="150"/>
        <end position="173"/>
    </location>
</feature>
<dbReference type="InterPro" id="IPR008875">
    <property type="entry name" value="TraX"/>
</dbReference>
<evidence type="ECO:0000256" key="1">
    <source>
        <dbReference type="SAM" id="Phobius"/>
    </source>
</evidence>
<protein>
    <recommendedName>
        <fullName evidence="4">TraX protein</fullName>
    </recommendedName>
</protein>